<keyword evidence="1" id="KW-1133">Transmembrane helix</keyword>
<dbReference type="AlphaFoldDB" id="A0A9P8HZZ4"/>
<protein>
    <submittedName>
        <fullName evidence="2">Uncharacterized protein</fullName>
    </submittedName>
</protein>
<keyword evidence="1" id="KW-0812">Transmembrane</keyword>
<sequence>MPTIHSRDSILNILSIASIVNILSMLSTRSILHMGSTRSIHNTRGNLVRLIIIHPHPIKQRMETSRVLPRLILIDIGLVMALFGRHTIRLLRVRVPAQESRLMRSHNTLDPVIRHLKVTITLLVDLQLNRPITYPLFGHSQITDPPLEKSVGPMVNDQDELILVAC</sequence>
<evidence type="ECO:0000313" key="2">
    <source>
        <dbReference type="EMBL" id="KAH0531961.1"/>
    </source>
</evidence>
<keyword evidence="3" id="KW-1185">Reference proteome</keyword>
<reference evidence="2 3" key="1">
    <citation type="submission" date="2021-08" db="EMBL/GenBank/DDBJ databases">
        <title>The highly contiguous genome resource for Trichoderma semiorbis FJ059, a fungal antagonistic to plant pathogens.</title>
        <authorList>
            <person name="Liu T."/>
        </authorList>
    </citation>
    <scope>NUCLEOTIDE SEQUENCE [LARGE SCALE GENOMIC DNA]</scope>
    <source>
        <strain evidence="2 3">FJ059</strain>
    </source>
</reference>
<feature type="transmembrane region" description="Helical" evidence="1">
    <location>
        <begin position="12"/>
        <end position="32"/>
    </location>
</feature>
<comment type="caution">
    <text evidence="2">The sequence shown here is derived from an EMBL/GenBank/DDBJ whole genome shotgun (WGS) entry which is preliminary data.</text>
</comment>
<accession>A0A9P8HZZ4</accession>
<keyword evidence="1" id="KW-0472">Membrane</keyword>
<dbReference type="EMBL" id="JAIMJC010000001">
    <property type="protein sequence ID" value="KAH0531961.1"/>
    <property type="molecule type" value="Genomic_DNA"/>
</dbReference>
<gene>
    <name evidence="2" type="ORF">TsFJ059_000718</name>
</gene>
<evidence type="ECO:0000256" key="1">
    <source>
        <dbReference type="SAM" id="Phobius"/>
    </source>
</evidence>
<dbReference type="Proteomes" id="UP000826573">
    <property type="component" value="Unassembled WGS sequence"/>
</dbReference>
<feature type="transmembrane region" description="Helical" evidence="1">
    <location>
        <begin position="67"/>
        <end position="84"/>
    </location>
</feature>
<organism evidence="2 3">
    <name type="scientific">Trichoderma semiorbis</name>
    <dbReference type="NCBI Taxonomy" id="1491008"/>
    <lineage>
        <taxon>Eukaryota</taxon>
        <taxon>Fungi</taxon>
        <taxon>Dikarya</taxon>
        <taxon>Ascomycota</taxon>
        <taxon>Pezizomycotina</taxon>
        <taxon>Sordariomycetes</taxon>
        <taxon>Hypocreomycetidae</taxon>
        <taxon>Hypocreales</taxon>
        <taxon>Hypocreaceae</taxon>
        <taxon>Trichoderma</taxon>
    </lineage>
</organism>
<proteinExistence type="predicted"/>
<name>A0A9P8HZZ4_9HYPO</name>
<evidence type="ECO:0000313" key="3">
    <source>
        <dbReference type="Proteomes" id="UP000826573"/>
    </source>
</evidence>